<dbReference type="PROSITE" id="PS50263">
    <property type="entry name" value="CN_HYDROLASE"/>
    <property type="match status" value="1"/>
</dbReference>
<keyword evidence="5" id="KW-1185">Reference proteome</keyword>
<gene>
    <name evidence="4" type="ORF">ACFQ0E_07070</name>
</gene>
<dbReference type="Proteomes" id="UP001597110">
    <property type="component" value="Unassembled WGS sequence"/>
</dbReference>
<dbReference type="Pfam" id="PF00795">
    <property type="entry name" value="CN_hydrolase"/>
    <property type="match status" value="1"/>
</dbReference>
<comment type="similarity">
    <text evidence="1">Belongs to the carbon-nitrogen hydrolase superfamily. Nitrilase family.</text>
</comment>
<evidence type="ECO:0000256" key="1">
    <source>
        <dbReference type="ARBA" id="ARBA00008129"/>
    </source>
</evidence>
<dbReference type="PANTHER" id="PTHR46044">
    <property type="entry name" value="NITRILASE"/>
    <property type="match status" value="1"/>
</dbReference>
<evidence type="ECO:0000259" key="3">
    <source>
        <dbReference type="PROSITE" id="PS50263"/>
    </source>
</evidence>
<evidence type="ECO:0000313" key="4">
    <source>
        <dbReference type="EMBL" id="MFD0725364.1"/>
    </source>
</evidence>
<comment type="caution">
    <text evidence="4">The sequence shown here is derived from an EMBL/GenBank/DDBJ whole genome shotgun (WGS) entry which is preliminary data.</text>
</comment>
<feature type="active site" description="Proton acceptor" evidence="2">
    <location>
        <position position="47"/>
    </location>
</feature>
<keyword evidence="4" id="KW-0378">Hydrolase</keyword>
<dbReference type="PROSITE" id="PS00921">
    <property type="entry name" value="NITRIL_CHT_2"/>
    <property type="match status" value="1"/>
</dbReference>
<dbReference type="InterPro" id="IPR003010">
    <property type="entry name" value="C-N_Hydrolase"/>
</dbReference>
<dbReference type="InterPro" id="IPR036526">
    <property type="entry name" value="C-N_Hydrolase_sf"/>
</dbReference>
<dbReference type="Gene3D" id="3.60.110.10">
    <property type="entry name" value="Carbon-nitrogen hydrolase"/>
    <property type="match status" value="1"/>
</dbReference>
<protein>
    <submittedName>
        <fullName evidence="4">Carbon-nitrogen hydrolase family protein</fullName>
    </submittedName>
</protein>
<dbReference type="InterPro" id="IPR000132">
    <property type="entry name" value="Nitrilase/CN_hydratase_CS"/>
</dbReference>
<dbReference type="RefSeq" id="WP_386822991.1">
    <property type="nucleotide sequence ID" value="NZ_JBHTIF010000001.1"/>
</dbReference>
<dbReference type="InterPro" id="IPR044149">
    <property type="entry name" value="Nitrilases_CHs"/>
</dbReference>
<dbReference type="GO" id="GO:0016787">
    <property type="term" value="F:hydrolase activity"/>
    <property type="evidence" value="ECO:0007669"/>
    <property type="project" value="UniProtKB-KW"/>
</dbReference>
<dbReference type="PROSITE" id="PS00920">
    <property type="entry name" value="NITRIL_CHT_1"/>
    <property type="match status" value="1"/>
</dbReference>
<evidence type="ECO:0000256" key="2">
    <source>
        <dbReference type="PROSITE-ProRule" id="PRU10139"/>
    </source>
</evidence>
<proteinExistence type="inferred from homology"/>
<sequence length="317" mass="35299">MSDNTTLRVALAQIAPVWLDREATTRKIVAAIDDAASQGAKLVVFGEALLPGYPFWIEHTDGARFEDDLQKSLYAHYCAQAVSVPRGDLDPIREAARRQGLWVALGTIERADDRGGHSLYCSLMLIDDAGALRNVHRKLMPTYEERLVWSPGDGAGLRTFPIGPFTIGALNCWENWMPLPRAALSAQGEDLHLMVWPGSRRNTEDITRFVAREGRSYVVSVGAPMRREDIPDSHPHADLLRERLPAVCADGGSAVAGPDGQWLLPPQEGEGVFCVDLDHARVYRERQNFDPVGHYARPDVLRLYLDRTRQGVLRIDD</sequence>
<name>A0ABW2Y9Z5_9GAMM</name>
<organism evidence="4 5">
    <name type="scientific">Lysobacter brunescens</name>
    <dbReference type="NCBI Taxonomy" id="262323"/>
    <lineage>
        <taxon>Bacteria</taxon>
        <taxon>Pseudomonadati</taxon>
        <taxon>Pseudomonadota</taxon>
        <taxon>Gammaproteobacteria</taxon>
        <taxon>Lysobacterales</taxon>
        <taxon>Lysobacteraceae</taxon>
        <taxon>Lysobacter</taxon>
    </lineage>
</organism>
<accession>A0ABW2Y9Z5</accession>
<feature type="domain" description="CN hydrolase" evidence="3">
    <location>
        <begin position="7"/>
        <end position="279"/>
    </location>
</feature>
<dbReference type="CDD" id="cd07564">
    <property type="entry name" value="nitrilases_CHs"/>
    <property type="match status" value="1"/>
</dbReference>
<reference evidence="5" key="1">
    <citation type="journal article" date="2019" name="Int. J. Syst. Evol. Microbiol.">
        <title>The Global Catalogue of Microorganisms (GCM) 10K type strain sequencing project: providing services to taxonomists for standard genome sequencing and annotation.</title>
        <authorList>
            <consortium name="The Broad Institute Genomics Platform"/>
            <consortium name="The Broad Institute Genome Sequencing Center for Infectious Disease"/>
            <person name="Wu L."/>
            <person name="Ma J."/>
        </authorList>
    </citation>
    <scope>NUCLEOTIDE SEQUENCE [LARGE SCALE GENOMIC DNA]</scope>
    <source>
        <strain evidence="5">CCUG 55585</strain>
    </source>
</reference>
<evidence type="ECO:0000313" key="5">
    <source>
        <dbReference type="Proteomes" id="UP001597110"/>
    </source>
</evidence>
<dbReference type="EMBL" id="JBHTIF010000001">
    <property type="protein sequence ID" value="MFD0725364.1"/>
    <property type="molecule type" value="Genomic_DNA"/>
</dbReference>
<dbReference type="SUPFAM" id="SSF56317">
    <property type="entry name" value="Carbon-nitrogen hydrolase"/>
    <property type="match status" value="1"/>
</dbReference>
<dbReference type="PANTHER" id="PTHR46044:SF1">
    <property type="entry name" value="CN HYDROLASE DOMAIN-CONTAINING PROTEIN"/>
    <property type="match status" value="1"/>
</dbReference>